<dbReference type="AlphaFoldDB" id="A0A645CYT6"/>
<evidence type="ECO:0000256" key="1">
    <source>
        <dbReference type="ARBA" id="ARBA00022475"/>
    </source>
</evidence>
<dbReference type="EC" id="2.4.99.-" evidence="7"/>
<comment type="caution">
    <text evidence="7">The sequence shown here is derived from an EMBL/GenBank/DDBJ whole genome shotgun (WGS) entry which is preliminary data.</text>
</comment>
<keyword evidence="1" id="KW-1003">Cell membrane</keyword>
<keyword evidence="5 6" id="KW-0472">Membrane</keyword>
<accession>A0A645CYT6</accession>
<keyword evidence="3 6" id="KW-0812">Transmembrane</keyword>
<feature type="transmembrane region" description="Helical" evidence="6">
    <location>
        <begin position="48"/>
        <end position="71"/>
    </location>
</feature>
<dbReference type="GO" id="GO:0005886">
    <property type="term" value="C:plasma membrane"/>
    <property type="evidence" value="ECO:0007669"/>
    <property type="project" value="InterPro"/>
</dbReference>
<feature type="transmembrane region" description="Helical" evidence="6">
    <location>
        <begin position="220"/>
        <end position="240"/>
    </location>
</feature>
<organism evidence="7">
    <name type="scientific">bioreactor metagenome</name>
    <dbReference type="NCBI Taxonomy" id="1076179"/>
    <lineage>
        <taxon>unclassified sequences</taxon>
        <taxon>metagenomes</taxon>
        <taxon>ecological metagenomes</taxon>
    </lineage>
</organism>
<evidence type="ECO:0000256" key="4">
    <source>
        <dbReference type="ARBA" id="ARBA00022989"/>
    </source>
</evidence>
<dbReference type="NCBIfam" id="TIGR00544">
    <property type="entry name" value="lgt"/>
    <property type="match status" value="1"/>
</dbReference>
<evidence type="ECO:0000313" key="7">
    <source>
        <dbReference type="EMBL" id="MPM82018.1"/>
    </source>
</evidence>
<sequence length="251" mass="29002">MPVPSSPYFFQSPLLNIRWYGVLIGLGMLMAIWVGLRLIKRFGLNEDAMLDAVLWAVPSGILGARLYYVVYHWDYYGSRLSETFRIWEGGLAIHGGLFAGVLAAYLYFRIKKIDFWPYLDIAMPALALAQAIGRWGNYFNQEAYGSVTDLPWGMLIQGQKVHPTFLYESIWDMLLFFLLYRVLWRMKKPTGWATAFYMVLYSVGRFFIEAIRTDSEWFGPFKAAQVFSVMLIALGVVLYVKKVKPHESIRE</sequence>
<keyword evidence="7" id="KW-0449">Lipoprotein</keyword>
<evidence type="ECO:0000256" key="2">
    <source>
        <dbReference type="ARBA" id="ARBA00022679"/>
    </source>
</evidence>
<dbReference type="Pfam" id="PF01790">
    <property type="entry name" value="LGT"/>
    <property type="match status" value="1"/>
</dbReference>
<gene>
    <name evidence="7" type="primary">lgt_43</name>
    <name evidence="7" type="ORF">SDC9_129076</name>
</gene>
<evidence type="ECO:0000256" key="6">
    <source>
        <dbReference type="SAM" id="Phobius"/>
    </source>
</evidence>
<reference evidence="7" key="1">
    <citation type="submission" date="2019-08" db="EMBL/GenBank/DDBJ databases">
        <authorList>
            <person name="Kucharzyk K."/>
            <person name="Murdoch R.W."/>
            <person name="Higgins S."/>
            <person name="Loffler F."/>
        </authorList>
    </citation>
    <scope>NUCLEOTIDE SEQUENCE</scope>
</reference>
<keyword evidence="7" id="KW-0328">Glycosyltransferase</keyword>
<evidence type="ECO:0000256" key="3">
    <source>
        <dbReference type="ARBA" id="ARBA00022692"/>
    </source>
</evidence>
<feature type="transmembrane region" description="Helical" evidence="6">
    <location>
        <begin position="164"/>
        <end position="183"/>
    </location>
</feature>
<protein>
    <submittedName>
        <fullName evidence="7">Prolipoprotein diacylglyceryl transferase</fullName>
        <ecNumber evidence="7">2.4.99.-</ecNumber>
    </submittedName>
</protein>
<evidence type="ECO:0000256" key="5">
    <source>
        <dbReference type="ARBA" id="ARBA00023136"/>
    </source>
</evidence>
<feature type="transmembrane region" description="Helical" evidence="6">
    <location>
        <begin position="190"/>
        <end position="208"/>
    </location>
</feature>
<keyword evidence="4 6" id="KW-1133">Transmembrane helix</keyword>
<dbReference type="PANTHER" id="PTHR30589:SF0">
    <property type="entry name" value="PHOSPHATIDYLGLYCEROL--PROLIPOPROTEIN DIACYLGLYCERYL TRANSFERASE"/>
    <property type="match status" value="1"/>
</dbReference>
<feature type="transmembrane region" description="Helical" evidence="6">
    <location>
        <begin position="91"/>
        <end position="108"/>
    </location>
</feature>
<feature type="transmembrane region" description="Helical" evidence="6">
    <location>
        <begin position="17"/>
        <end position="36"/>
    </location>
</feature>
<keyword evidence="2 7" id="KW-0808">Transferase</keyword>
<dbReference type="GO" id="GO:0042158">
    <property type="term" value="P:lipoprotein biosynthetic process"/>
    <property type="evidence" value="ECO:0007669"/>
    <property type="project" value="InterPro"/>
</dbReference>
<dbReference type="EMBL" id="VSSQ01031213">
    <property type="protein sequence ID" value="MPM82018.1"/>
    <property type="molecule type" value="Genomic_DNA"/>
</dbReference>
<dbReference type="InterPro" id="IPR001640">
    <property type="entry name" value="Lgt"/>
</dbReference>
<dbReference type="PANTHER" id="PTHR30589">
    <property type="entry name" value="PROLIPOPROTEIN DIACYLGLYCERYL TRANSFERASE"/>
    <property type="match status" value="1"/>
</dbReference>
<dbReference type="HAMAP" id="MF_01147">
    <property type="entry name" value="Lgt"/>
    <property type="match status" value="1"/>
</dbReference>
<proteinExistence type="inferred from homology"/>
<feature type="transmembrane region" description="Helical" evidence="6">
    <location>
        <begin position="115"/>
        <end position="133"/>
    </location>
</feature>
<dbReference type="GO" id="GO:0008961">
    <property type="term" value="F:phosphatidylglycerol-prolipoprotein diacylglyceryl transferase activity"/>
    <property type="evidence" value="ECO:0007669"/>
    <property type="project" value="InterPro"/>
</dbReference>
<dbReference type="PROSITE" id="PS01311">
    <property type="entry name" value="LGT"/>
    <property type="match status" value="1"/>
</dbReference>
<name>A0A645CYT6_9ZZZZ</name>